<evidence type="ECO:0000313" key="2">
    <source>
        <dbReference type="EMBL" id="KAF3769006.1"/>
    </source>
</evidence>
<protein>
    <submittedName>
        <fullName evidence="2">Uncharacterized protein</fullName>
    </submittedName>
</protein>
<name>A0A9P4Y925_CRYP1</name>
<evidence type="ECO:0000256" key="1">
    <source>
        <dbReference type="SAM" id="Phobius"/>
    </source>
</evidence>
<proteinExistence type="predicted"/>
<dbReference type="GeneID" id="63836603"/>
<gene>
    <name evidence="2" type="ORF">M406DRAFT_321111</name>
</gene>
<dbReference type="Proteomes" id="UP000803844">
    <property type="component" value="Unassembled WGS sequence"/>
</dbReference>
<comment type="caution">
    <text evidence="2">The sequence shown here is derived from an EMBL/GenBank/DDBJ whole genome shotgun (WGS) entry which is preliminary data.</text>
</comment>
<dbReference type="AlphaFoldDB" id="A0A9P4Y925"/>
<evidence type="ECO:0000313" key="3">
    <source>
        <dbReference type="Proteomes" id="UP000803844"/>
    </source>
</evidence>
<keyword evidence="1" id="KW-1133">Transmembrane helix</keyword>
<organism evidence="2 3">
    <name type="scientific">Cryphonectria parasitica (strain ATCC 38755 / EP155)</name>
    <dbReference type="NCBI Taxonomy" id="660469"/>
    <lineage>
        <taxon>Eukaryota</taxon>
        <taxon>Fungi</taxon>
        <taxon>Dikarya</taxon>
        <taxon>Ascomycota</taxon>
        <taxon>Pezizomycotina</taxon>
        <taxon>Sordariomycetes</taxon>
        <taxon>Sordariomycetidae</taxon>
        <taxon>Diaporthales</taxon>
        <taxon>Cryphonectriaceae</taxon>
        <taxon>Cryphonectria-Endothia species complex</taxon>
        <taxon>Cryphonectria</taxon>
    </lineage>
</organism>
<keyword evidence="3" id="KW-1185">Reference proteome</keyword>
<accession>A0A9P4Y925</accession>
<sequence>MHDEHLPLSHIIGYAVAQFVVIAFPKIFSRASRTAGSRLQCHPTSPSQKEGQ</sequence>
<dbReference type="RefSeq" id="XP_040779967.1">
    <property type="nucleotide sequence ID" value="XM_040919474.1"/>
</dbReference>
<keyword evidence="1" id="KW-0812">Transmembrane</keyword>
<reference evidence="2" key="1">
    <citation type="journal article" date="2020" name="Phytopathology">
        <title>Genome sequence of the chestnut blight fungus Cryphonectria parasitica EP155: A fundamental resource for an archetypical invasive plant pathogen.</title>
        <authorList>
            <person name="Crouch J.A."/>
            <person name="Dawe A."/>
            <person name="Aerts A."/>
            <person name="Barry K."/>
            <person name="Churchill A.C.L."/>
            <person name="Grimwood J."/>
            <person name="Hillman B."/>
            <person name="Milgroom M.G."/>
            <person name="Pangilinan J."/>
            <person name="Smith M."/>
            <person name="Salamov A."/>
            <person name="Schmutz J."/>
            <person name="Yadav J."/>
            <person name="Grigoriev I.V."/>
            <person name="Nuss D."/>
        </authorList>
    </citation>
    <scope>NUCLEOTIDE SEQUENCE</scope>
    <source>
        <strain evidence="2">EP155</strain>
    </source>
</reference>
<dbReference type="EMBL" id="MU032345">
    <property type="protein sequence ID" value="KAF3769006.1"/>
    <property type="molecule type" value="Genomic_DNA"/>
</dbReference>
<keyword evidence="1" id="KW-0472">Membrane</keyword>
<feature type="transmembrane region" description="Helical" evidence="1">
    <location>
        <begin position="6"/>
        <end position="28"/>
    </location>
</feature>